<evidence type="ECO:0000256" key="1">
    <source>
        <dbReference type="SAM" id="MobiDB-lite"/>
    </source>
</evidence>
<dbReference type="Proteomes" id="UP000288168">
    <property type="component" value="Unassembled WGS sequence"/>
</dbReference>
<accession>A0A428QZM2</accession>
<comment type="caution">
    <text evidence="2">The sequence shown here is derived from an EMBL/GenBank/DDBJ whole genome shotgun (WGS) entry which is preliminary data.</text>
</comment>
<sequence length="721" mass="80670">MASNGAKGKRPDTIGAVSSGSISYGEGTPGRPSREKRELSPVTESGRVSQKRKTQSENFLAYIISPSPGNTTHERTVTDLLAGLKIVPILKNVGSSLWLRGLKILLREDEYFRLGARGHLLSNVNGSSVAHGLPPGRPELVDGQSPSVALSRESAPECEALDAEGYEDFEFSIVEMSGAEAQALEELALARCREKNPEGDEYDEYSIGEMSEAEAQTLEEEALTRYREKNPEGEDSDEYSVIEMSGLEAQEQEDLAWTYHRENNLESGLSPTLEATSVGDNVVDDKLVDGETLIGDDNVDKELGGEKDRIDEYITNVEDDGNEFLIDGEFVEDDNDLDTEVAKAGDQWFGPNEMPVAAALEGTLKFQPKALNKALPVRQGFRGNVRVYRECESCVNTSANCSIGFFTSQYTKKTLCRNCLRKEQTDRMRPELQDMGMTHIQKLPENRGLCQNPLCESGRPKVFGKSTLSDMLVCQSCRAKETWKTQADLRKEFLGKEDTVAEEVDKVCVGIGCRDRTQKKKKEVKWTRSLVHMVEGREAWLCAPCRSKERDSVKGQKAHETLTERFWAGEHVPNWQKPVIPDRLRYCQDPDCRSKKGKKLAPKNARWSKDPKRCNWVLCMTCVGRENTRLEREALAAKGEAVDLRGTNISEAEKFCTQDGWLPRPRTGGFQGQDEVWHPLKEQNGRVLCQACLKAEKQKAMTEANSRAREKADNPVRKRQS</sequence>
<evidence type="ECO:0000313" key="3">
    <source>
        <dbReference type="Proteomes" id="UP000288168"/>
    </source>
</evidence>
<proteinExistence type="predicted"/>
<reference evidence="2 3" key="1">
    <citation type="submission" date="2017-06" db="EMBL/GenBank/DDBJ databases">
        <title>Comparative genomic analysis of Ambrosia Fusariam Clade fungi.</title>
        <authorList>
            <person name="Stajich J.E."/>
            <person name="Carrillo J."/>
            <person name="Kijimoto T."/>
            <person name="Eskalen A."/>
            <person name="O'Donnell K."/>
            <person name="Kasson M."/>
        </authorList>
    </citation>
    <scope>NUCLEOTIDE SEQUENCE [LARGE SCALE GENOMIC DNA]</scope>
    <source>
        <strain evidence="2 3">NRRL62584</strain>
    </source>
</reference>
<dbReference type="AlphaFoldDB" id="A0A428QZM2"/>
<protein>
    <submittedName>
        <fullName evidence="2">Uncharacterized protein</fullName>
    </submittedName>
</protein>
<dbReference type="OrthoDB" id="5100880at2759"/>
<name>A0A428QZM2_9HYPO</name>
<dbReference type="EMBL" id="NKCI01000008">
    <property type="protein sequence ID" value="RSL70775.1"/>
    <property type="molecule type" value="Genomic_DNA"/>
</dbReference>
<evidence type="ECO:0000313" key="2">
    <source>
        <dbReference type="EMBL" id="RSL70775.1"/>
    </source>
</evidence>
<organism evidence="2 3">
    <name type="scientific">Fusarium duplospermum</name>
    <dbReference type="NCBI Taxonomy" id="1325734"/>
    <lineage>
        <taxon>Eukaryota</taxon>
        <taxon>Fungi</taxon>
        <taxon>Dikarya</taxon>
        <taxon>Ascomycota</taxon>
        <taxon>Pezizomycotina</taxon>
        <taxon>Sordariomycetes</taxon>
        <taxon>Hypocreomycetidae</taxon>
        <taxon>Hypocreales</taxon>
        <taxon>Nectriaceae</taxon>
        <taxon>Fusarium</taxon>
        <taxon>Fusarium solani species complex</taxon>
    </lineage>
</organism>
<gene>
    <name evidence="2" type="ORF">CEP54_001649</name>
</gene>
<keyword evidence="3" id="KW-1185">Reference proteome</keyword>
<feature type="region of interest" description="Disordered" evidence="1">
    <location>
        <begin position="1"/>
        <end position="53"/>
    </location>
</feature>
<feature type="region of interest" description="Disordered" evidence="1">
    <location>
        <begin position="700"/>
        <end position="721"/>
    </location>
</feature>